<feature type="compositionally biased region" description="Low complexity" evidence="1">
    <location>
        <begin position="164"/>
        <end position="175"/>
    </location>
</feature>
<gene>
    <name evidence="2" type="ORF">XNOV1_A027166</name>
</gene>
<organism evidence="2 3">
    <name type="scientific">Xyrichtys novacula</name>
    <name type="common">Pearly razorfish</name>
    <name type="synonym">Hemipteronotus novacula</name>
    <dbReference type="NCBI Taxonomy" id="13765"/>
    <lineage>
        <taxon>Eukaryota</taxon>
        <taxon>Metazoa</taxon>
        <taxon>Chordata</taxon>
        <taxon>Craniata</taxon>
        <taxon>Vertebrata</taxon>
        <taxon>Euteleostomi</taxon>
        <taxon>Actinopterygii</taxon>
        <taxon>Neopterygii</taxon>
        <taxon>Teleostei</taxon>
        <taxon>Neoteleostei</taxon>
        <taxon>Acanthomorphata</taxon>
        <taxon>Eupercaria</taxon>
        <taxon>Labriformes</taxon>
        <taxon>Labridae</taxon>
        <taxon>Xyrichtys</taxon>
    </lineage>
</organism>
<evidence type="ECO:0000313" key="3">
    <source>
        <dbReference type="Proteomes" id="UP001178508"/>
    </source>
</evidence>
<dbReference type="AlphaFoldDB" id="A0AAV1EXC7"/>
<reference evidence="2" key="1">
    <citation type="submission" date="2023-08" db="EMBL/GenBank/DDBJ databases">
        <authorList>
            <person name="Alioto T."/>
            <person name="Alioto T."/>
            <person name="Gomez Garrido J."/>
        </authorList>
    </citation>
    <scope>NUCLEOTIDE SEQUENCE</scope>
</reference>
<feature type="region of interest" description="Disordered" evidence="1">
    <location>
        <begin position="49"/>
        <end position="78"/>
    </location>
</feature>
<proteinExistence type="predicted"/>
<sequence>MTPLTSPTGCQSCAKNQQENHRTQEHRIFNLYQIQDAEKQLDTILFGPATKSSSAGEMDNTTPYDPSPATAAPVLSSDQAPDVAATNCWLRLGAKPKALVSSTPTHPEPQLRRRGGNISLQRTDCPVIQLQNRYDIFNFDEFPALDGNSWRPPAPRESEKSRGASRSQASSSQPGGLDGRPSTSRSLPNFTPSSQGLSCGCSSGCSISPSMVKTLVPSAGITELPALSILSCGSPRCLTSKGSLH</sequence>
<feature type="region of interest" description="Disordered" evidence="1">
    <location>
        <begin position="99"/>
        <end position="118"/>
    </location>
</feature>
<feature type="region of interest" description="Disordered" evidence="1">
    <location>
        <begin position="1"/>
        <end position="24"/>
    </location>
</feature>
<feature type="compositionally biased region" description="Polar residues" evidence="1">
    <location>
        <begin position="181"/>
        <end position="192"/>
    </location>
</feature>
<feature type="region of interest" description="Disordered" evidence="1">
    <location>
        <begin position="145"/>
        <end position="195"/>
    </location>
</feature>
<keyword evidence="3" id="KW-1185">Reference proteome</keyword>
<dbReference type="EMBL" id="OY660866">
    <property type="protein sequence ID" value="CAJ1053404.1"/>
    <property type="molecule type" value="Genomic_DNA"/>
</dbReference>
<feature type="compositionally biased region" description="Polar residues" evidence="1">
    <location>
        <begin position="50"/>
        <end position="64"/>
    </location>
</feature>
<evidence type="ECO:0000313" key="2">
    <source>
        <dbReference type="EMBL" id="CAJ1053404.1"/>
    </source>
</evidence>
<protein>
    <submittedName>
        <fullName evidence="2">Unnamed protein product</fullName>
    </submittedName>
</protein>
<name>A0AAV1EXC7_XYRNO</name>
<feature type="compositionally biased region" description="Polar residues" evidence="1">
    <location>
        <begin position="1"/>
        <end position="17"/>
    </location>
</feature>
<evidence type="ECO:0000256" key="1">
    <source>
        <dbReference type="SAM" id="MobiDB-lite"/>
    </source>
</evidence>
<accession>A0AAV1EXC7</accession>
<dbReference type="Proteomes" id="UP001178508">
    <property type="component" value="Chromosome 3"/>
</dbReference>